<accession>A0AC35UFQ1</accession>
<evidence type="ECO:0000313" key="1">
    <source>
        <dbReference type="Proteomes" id="UP000095286"/>
    </source>
</evidence>
<protein>
    <submittedName>
        <fullName evidence="2">Phospholipase A(2)</fullName>
    </submittedName>
</protein>
<name>A0AC35UFQ1_9BILA</name>
<dbReference type="WBParaSite" id="RSKR_0001105350.1">
    <property type="protein sequence ID" value="RSKR_0001105350.1"/>
    <property type="gene ID" value="RSKR_0001105350"/>
</dbReference>
<organism evidence="1 2">
    <name type="scientific">Rhabditophanes sp. KR3021</name>
    <dbReference type="NCBI Taxonomy" id="114890"/>
    <lineage>
        <taxon>Eukaryota</taxon>
        <taxon>Metazoa</taxon>
        <taxon>Ecdysozoa</taxon>
        <taxon>Nematoda</taxon>
        <taxon>Chromadorea</taxon>
        <taxon>Rhabditida</taxon>
        <taxon>Tylenchina</taxon>
        <taxon>Panagrolaimomorpha</taxon>
        <taxon>Strongyloidoidea</taxon>
        <taxon>Alloionematidae</taxon>
        <taxon>Rhabditophanes</taxon>
    </lineage>
</organism>
<sequence length="125" mass="14097">MILSCLLPKLILLISLFSFAFATNQLHKHPFNERAWYCGVDLITELLAKQAVTSLCTTQEYNLINKCCYTHDNCYGLKKGQQKCDKEFCNCLKVGSKECKVVALGFCIATESHGEKSYMGKKSEL</sequence>
<dbReference type="Proteomes" id="UP000095286">
    <property type="component" value="Unplaced"/>
</dbReference>
<proteinExistence type="predicted"/>
<evidence type="ECO:0000313" key="2">
    <source>
        <dbReference type="WBParaSite" id="RSKR_0001105350.1"/>
    </source>
</evidence>
<reference evidence="2" key="1">
    <citation type="submission" date="2016-11" db="UniProtKB">
        <authorList>
            <consortium name="WormBaseParasite"/>
        </authorList>
    </citation>
    <scope>IDENTIFICATION</scope>
    <source>
        <strain evidence="2">KR3021</strain>
    </source>
</reference>